<evidence type="ECO:0000256" key="1">
    <source>
        <dbReference type="ARBA" id="ARBA00022574"/>
    </source>
</evidence>
<dbReference type="Pfam" id="PF13271">
    <property type="entry name" value="DUF4062"/>
    <property type="match status" value="1"/>
</dbReference>
<dbReference type="Gene3D" id="2.130.10.10">
    <property type="entry name" value="YVTN repeat-like/Quinoprotein amine dehydrogenase"/>
    <property type="match status" value="2"/>
</dbReference>
<feature type="compositionally biased region" description="Basic residues" evidence="4">
    <location>
        <begin position="1"/>
        <end position="12"/>
    </location>
</feature>
<dbReference type="Gene3D" id="1.25.40.370">
    <property type="match status" value="1"/>
</dbReference>
<evidence type="ECO:0000313" key="7">
    <source>
        <dbReference type="EnsemblMetazoa" id="G2796.1:cds"/>
    </source>
</evidence>
<dbReference type="PANTHER" id="PTHR19871:SF14">
    <property type="entry name" value="DUF4062 DOMAIN-CONTAINING PROTEIN"/>
    <property type="match status" value="1"/>
</dbReference>
<dbReference type="InterPro" id="IPR025139">
    <property type="entry name" value="DUF4062"/>
</dbReference>
<evidence type="ECO:0000259" key="6">
    <source>
        <dbReference type="Pfam" id="PF25469"/>
    </source>
</evidence>
<proteinExistence type="predicted"/>
<dbReference type="PROSITE" id="PS50294">
    <property type="entry name" value="WD_REPEATS_REGION"/>
    <property type="match status" value="1"/>
</dbReference>
<dbReference type="InterPro" id="IPR036322">
    <property type="entry name" value="WD40_repeat_dom_sf"/>
</dbReference>
<feature type="repeat" description="WD" evidence="3">
    <location>
        <begin position="1661"/>
        <end position="1702"/>
    </location>
</feature>
<feature type="domain" description="NWD1/2-like winged helix-turn-helix" evidence="6">
    <location>
        <begin position="689"/>
        <end position="805"/>
    </location>
</feature>
<evidence type="ECO:0008006" key="9">
    <source>
        <dbReference type="Google" id="ProtNLM"/>
    </source>
</evidence>
<evidence type="ECO:0000256" key="2">
    <source>
        <dbReference type="ARBA" id="ARBA00022737"/>
    </source>
</evidence>
<dbReference type="Gene3D" id="3.40.50.300">
    <property type="entry name" value="P-loop containing nucleotide triphosphate hydrolases"/>
    <property type="match status" value="1"/>
</dbReference>
<feature type="domain" description="DUF4062" evidence="5">
    <location>
        <begin position="93"/>
        <end position="179"/>
    </location>
</feature>
<dbReference type="Proteomes" id="UP000005408">
    <property type="component" value="Unassembled WGS sequence"/>
</dbReference>
<dbReference type="Pfam" id="PF00400">
    <property type="entry name" value="WD40"/>
    <property type="match status" value="1"/>
</dbReference>
<organism evidence="7 8">
    <name type="scientific">Magallana gigas</name>
    <name type="common">Pacific oyster</name>
    <name type="synonym">Crassostrea gigas</name>
    <dbReference type="NCBI Taxonomy" id="29159"/>
    <lineage>
        <taxon>Eukaryota</taxon>
        <taxon>Metazoa</taxon>
        <taxon>Spiralia</taxon>
        <taxon>Lophotrochozoa</taxon>
        <taxon>Mollusca</taxon>
        <taxon>Bivalvia</taxon>
        <taxon>Autobranchia</taxon>
        <taxon>Pteriomorphia</taxon>
        <taxon>Ostreida</taxon>
        <taxon>Ostreoidea</taxon>
        <taxon>Ostreidae</taxon>
        <taxon>Magallana</taxon>
    </lineage>
</organism>
<dbReference type="SUPFAM" id="SSF52540">
    <property type="entry name" value="P-loop containing nucleoside triphosphate hydrolases"/>
    <property type="match status" value="1"/>
</dbReference>
<dbReference type="EnsemblMetazoa" id="G2796.1">
    <property type="protein sequence ID" value="G2796.1:cds"/>
    <property type="gene ID" value="G2796"/>
</dbReference>
<evidence type="ECO:0000256" key="3">
    <source>
        <dbReference type="PROSITE-ProRule" id="PRU00221"/>
    </source>
</evidence>
<protein>
    <recommendedName>
        <fullName evidence="9">NACHT and WD repeat domain-containing protein 1</fullName>
    </recommendedName>
</protein>
<evidence type="ECO:0000313" key="8">
    <source>
        <dbReference type="Proteomes" id="UP000005408"/>
    </source>
</evidence>
<name>A0A8W8LF80_MAGGI</name>
<dbReference type="PROSITE" id="PS50082">
    <property type="entry name" value="WD_REPEATS_2"/>
    <property type="match status" value="1"/>
</dbReference>
<dbReference type="InterPro" id="IPR001680">
    <property type="entry name" value="WD40_rpt"/>
</dbReference>
<sequence>MSFKVPQKKMKRQSSFGMVSDGSKSLPVPRSVVMIQKGKVNPFLDISRKENKASEKAFSSIDLEQSEEILTRFKNLLAGKTDNLPHLPRSVVRIFISSTFSDMRAERNILSREVFPKLKELCLSKDLDFQVVDMRWGVTEDSQNDHSVERICLQEVENCQQMSLGPNFVAIIGDRYGFRPVPIEISEEVFKTLKEFAQRITTKPHAVKLMETWYKLDENCLPPKYILQPIRSQFSFFGDYSPGCDEPRAKHTQEWENTFADLRDILKTSALLAHDEKKITNEQLHEYNLSVTEIEIKKGILEVKCPDKTVAVFERKIQGFTNYDDGLTKRHIDTSVENGKAVPDKEVKYLQGKLKEKLKQKVDQKYIHEYSINWLPNGIDPAASEDHKTYLDKFCENFYTDLKNMIEDADDNRGLRGKISTKIRFYTDYSEILHHLHFCELKCRTFCGQERILDSVKAYILDTSTRKPFVIYAPSGHGKTSVMAMIMQSLPDWFKQRPHVRIIRFLGTSALTLNIYDVLRSVCGQVADVADLIMEPVGYKKIENIQEYMPRFFRRVSNSLKKPVVILLDSLDQLLPAHNAYDLQWLPTTLPQNFKLVVSTLPKEHGILDNLRAMLPDKNCYVEIPSLPRETGVAIIKTYLLKHKRKVTEYQEKLLMSAFSRCPGPLFLKIILDEALKWRSYTLQQDLDLQQTVQGAINKLFDNLEIKFGKTITSHALGYITIARDGISENELEDVLSCDDEALDDVYRYHNPPVDGIVRIPPVLAARIRFDIKDYIVERISHDKYTMNWYHRQFIETARNRYATGSLGEKLHRNLVEIFMSENGVKRDITLSRRKLTVTNADRQITPQPVTFKNKRMLSCLPYHIIHAGKALSEEVAKKNYFCHLRYISSKLSAFGVETMVDELYEYLENQEDEEIKKLRNFLSLTKKNLSKPSKLAANILAFINDGPEDSSLKKLKEQAINCIENQDTPGLIPEYPGLAPRKDLTSSLIHSYNGIAEIICSCGDSVLVKTCRKGKVEENEFPYELFHSGTEDLQQVSIPDIKEREHYPLMDKAGENVIYTLADSITLLHLITGNRVTKMFKDITDDPSKNQMVCKELSTDTSHLAVLMDDGDVVLLNTDSLMQVDRWSLKDEVEDVMGVLCTKSDNLQVLVSVNTETGGAPRSELQLYKPGDLEPKRFLFNYPLSKGLQGLSFKESFFTAVSVDGGSTKILTVDINQAEEMAPITLEDSIKHIVFSKSKPIACALTSSEKIVVLNLQKSEVLFDVSPDKPVSYFGISGTYNYLLLGDEVGSIHLYNAKTGIFSGGFPAHSGPVEKMQVLDDYLISHGQNEMKVWSLTEILTECKDVQKKNWGEFVSGLLGLKAATCFDLHPNGLELVTASKDQMLQVWMLEGAKFSREIGIRMEAKKMVICADDKCCLVDSKGELRVIHLITGLDVDMNLPSHVLDFVIGKDGVTLYTIGLKQDMLMISVLDLKLGKTKKSFPLKGSLKFETMFVCLSASERYLCIQNKILPYEFKDIEASWKKNGSNFNPQVHPYKFVAVDLQQATGGLMVCLRKLSNIPYLGEKICAFAGNIMVVTINRRVIFWDIPTGRCDQKVCKSKNYSMMYRPRWLENPNDVKGGSKAMEMSKDGHFLAVGSEDGYLFIYHTDSGIPVGEKAPTTKHTASVIKVAISGNSKWVVSACQNNTIKLWDTSSGKEVFTTRVDAEVQHIKFTPNSKYVVILTGTNHTRVLIYKVHTGSS</sequence>
<reference evidence="7" key="1">
    <citation type="submission" date="2022-08" db="UniProtKB">
        <authorList>
            <consortium name="EnsemblMetazoa"/>
        </authorList>
    </citation>
    <scope>IDENTIFICATION</scope>
    <source>
        <strain evidence="7">05x7-T-G4-1.051#20</strain>
    </source>
</reference>
<keyword evidence="8" id="KW-1185">Reference proteome</keyword>
<dbReference type="SUPFAM" id="SSF50978">
    <property type="entry name" value="WD40 repeat-like"/>
    <property type="match status" value="1"/>
</dbReference>
<feature type="region of interest" description="Disordered" evidence="4">
    <location>
        <begin position="1"/>
        <end position="25"/>
    </location>
</feature>
<dbReference type="SMART" id="SM00320">
    <property type="entry name" value="WD40"/>
    <property type="match status" value="6"/>
</dbReference>
<dbReference type="OrthoDB" id="2325716at2759"/>
<dbReference type="InterPro" id="IPR011047">
    <property type="entry name" value="Quinoprotein_ADH-like_sf"/>
</dbReference>
<evidence type="ECO:0000259" key="5">
    <source>
        <dbReference type="Pfam" id="PF13271"/>
    </source>
</evidence>
<dbReference type="Pfam" id="PF25469">
    <property type="entry name" value="WHD_NWD1"/>
    <property type="match status" value="1"/>
</dbReference>
<dbReference type="PANTHER" id="PTHR19871">
    <property type="entry name" value="BETA TRANSDUCIN-RELATED PROTEIN"/>
    <property type="match status" value="1"/>
</dbReference>
<dbReference type="PROSITE" id="PS00678">
    <property type="entry name" value="WD_REPEATS_1"/>
    <property type="match status" value="1"/>
</dbReference>
<dbReference type="SUPFAM" id="SSF101898">
    <property type="entry name" value="NHL repeat"/>
    <property type="match status" value="1"/>
</dbReference>
<dbReference type="InterPro" id="IPR019775">
    <property type="entry name" value="WD40_repeat_CS"/>
</dbReference>
<keyword evidence="2" id="KW-0677">Repeat</keyword>
<dbReference type="InterPro" id="IPR052752">
    <property type="entry name" value="NACHT-WD_repeat"/>
</dbReference>
<dbReference type="OMA" id="HANIKEY"/>
<evidence type="ECO:0000256" key="4">
    <source>
        <dbReference type="SAM" id="MobiDB-lite"/>
    </source>
</evidence>
<dbReference type="InterPro" id="IPR057588">
    <property type="entry name" value="NWD1/2-like_WH"/>
</dbReference>
<accession>A0A8W8LF80</accession>
<keyword evidence="1 3" id="KW-0853">WD repeat</keyword>
<dbReference type="InterPro" id="IPR015943">
    <property type="entry name" value="WD40/YVTN_repeat-like_dom_sf"/>
</dbReference>
<dbReference type="SUPFAM" id="SSF50998">
    <property type="entry name" value="Quinoprotein alcohol dehydrogenase-like"/>
    <property type="match status" value="1"/>
</dbReference>
<dbReference type="InterPro" id="IPR027417">
    <property type="entry name" value="P-loop_NTPase"/>
</dbReference>